<dbReference type="RefSeq" id="WP_269148474.1">
    <property type="nucleotide sequence ID" value="NZ_JBFAII010000031.1"/>
</dbReference>
<dbReference type="Pfam" id="PF00293">
    <property type="entry name" value="NUDIX"/>
    <property type="match status" value="1"/>
</dbReference>
<keyword evidence="1" id="KW-0378">Hydrolase</keyword>
<dbReference type="PANTHER" id="PTHR43736:SF4">
    <property type="entry name" value="SLR1690 PROTEIN"/>
    <property type="match status" value="1"/>
</dbReference>
<dbReference type="EMBL" id="LT607413">
    <property type="protein sequence ID" value="SCE80035.1"/>
    <property type="molecule type" value="Genomic_DNA"/>
</dbReference>
<dbReference type="Proteomes" id="UP000198253">
    <property type="component" value="Chromosome I"/>
</dbReference>
<dbReference type="GO" id="GO:0016787">
    <property type="term" value="F:hydrolase activity"/>
    <property type="evidence" value="ECO:0007669"/>
    <property type="project" value="UniProtKB-KW"/>
</dbReference>
<dbReference type="AlphaFoldDB" id="A0A1C4V8F5"/>
<dbReference type="Pfam" id="PF21906">
    <property type="entry name" value="WHD_NrtR"/>
    <property type="match status" value="1"/>
</dbReference>
<proteinExistence type="predicted"/>
<sequence>MSDQPTVFRIAVDLAILTIRDGRMAVLLIERGKAPFEGRAALPGGFVRAGEDLDDTAVRELSEETGLDGRSLHLEQVRTYATPGRDPRYPVASVAYLAIAPDLPVPVAGTDAARARWEPVDLDRLGHGWLAFDHDTILRDALERARAKLEYSPLATAFCGETFTIGELRAVYEAVWQVRLDPRNFHRKVTGVSGFVVPTGERRNPPTGRPAALYRRGDATMLHPAMLRPGTGRQ</sequence>
<feature type="domain" description="Nudix hydrolase" evidence="2">
    <location>
        <begin position="8"/>
        <end position="146"/>
    </location>
</feature>
<dbReference type="Gene3D" id="1.10.10.10">
    <property type="entry name" value="Winged helix-like DNA-binding domain superfamily/Winged helix DNA-binding domain"/>
    <property type="match status" value="1"/>
</dbReference>
<dbReference type="CDD" id="cd18873">
    <property type="entry name" value="NUDIX_NadM_like"/>
    <property type="match status" value="1"/>
</dbReference>
<reference evidence="4" key="1">
    <citation type="submission" date="2016-06" db="EMBL/GenBank/DDBJ databases">
        <authorList>
            <person name="Varghese N."/>
            <person name="Submissions Spin"/>
        </authorList>
    </citation>
    <scope>NUCLEOTIDE SEQUENCE [LARGE SCALE GENOMIC DNA]</scope>
    <source>
        <strain evidence="4">DSM 43816</strain>
    </source>
</reference>
<dbReference type="PROSITE" id="PS00893">
    <property type="entry name" value="NUDIX_BOX"/>
    <property type="match status" value="1"/>
</dbReference>
<dbReference type="Gene3D" id="3.90.79.10">
    <property type="entry name" value="Nucleoside Triphosphate Pyrophosphohydrolase"/>
    <property type="match status" value="1"/>
</dbReference>
<dbReference type="PANTHER" id="PTHR43736">
    <property type="entry name" value="ADP-RIBOSE PYROPHOSPHATASE"/>
    <property type="match status" value="1"/>
</dbReference>
<evidence type="ECO:0000313" key="3">
    <source>
        <dbReference type="EMBL" id="SCE80035.1"/>
    </source>
</evidence>
<dbReference type="InterPro" id="IPR036388">
    <property type="entry name" value="WH-like_DNA-bd_sf"/>
</dbReference>
<dbReference type="SUPFAM" id="SSF46785">
    <property type="entry name" value="Winged helix' DNA-binding domain"/>
    <property type="match status" value="1"/>
</dbReference>
<gene>
    <name evidence="3" type="ORF">GA0070618_1027</name>
</gene>
<dbReference type="InterPro" id="IPR000086">
    <property type="entry name" value="NUDIX_hydrolase_dom"/>
</dbReference>
<evidence type="ECO:0000313" key="4">
    <source>
        <dbReference type="Proteomes" id="UP000198253"/>
    </source>
</evidence>
<keyword evidence="4" id="KW-1185">Reference proteome</keyword>
<dbReference type="PROSITE" id="PS51462">
    <property type="entry name" value="NUDIX"/>
    <property type="match status" value="1"/>
</dbReference>
<dbReference type="InterPro" id="IPR036390">
    <property type="entry name" value="WH_DNA-bd_sf"/>
</dbReference>
<dbReference type="InterPro" id="IPR015797">
    <property type="entry name" value="NUDIX_hydrolase-like_dom_sf"/>
</dbReference>
<evidence type="ECO:0000256" key="1">
    <source>
        <dbReference type="ARBA" id="ARBA00022801"/>
    </source>
</evidence>
<evidence type="ECO:0000259" key="2">
    <source>
        <dbReference type="PROSITE" id="PS51462"/>
    </source>
</evidence>
<name>A0A1C4V8F5_MICEC</name>
<dbReference type="SUPFAM" id="SSF55811">
    <property type="entry name" value="Nudix"/>
    <property type="match status" value="1"/>
</dbReference>
<dbReference type="InParanoid" id="A0A1C4V8F5"/>
<accession>A0A1C4V8F5</accession>
<dbReference type="InterPro" id="IPR054105">
    <property type="entry name" value="WHD_NrtR"/>
</dbReference>
<organism evidence="3 4">
    <name type="scientific">Micromonospora echinospora</name>
    <name type="common">Micromonospora purpurea</name>
    <dbReference type="NCBI Taxonomy" id="1877"/>
    <lineage>
        <taxon>Bacteria</taxon>
        <taxon>Bacillati</taxon>
        <taxon>Actinomycetota</taxon>
        <taxon>Actinomycetes</taxon>
        <taxon>Micromonosporales</taxon>
        <taxon>Micromonosporaceae</taxon>
        <taxon>Micromonospora</taxon>
    </lineage>
</organism>
<protein>
    <submittedName>
        <fullName evidence="3">8-oxo-dGTP diphosphatase</fullName>
    </submittedName>
</protein>
<dbReference type="InterPro" id="IPR020084">
    <property type="entry name" value="NUDIX_hydrolase_CS"/>
</dbReference>